<keyword evidence="2" id="KW-1185">Reference proteome</keyword>
<dbReference type="EMBL" id="JBHTEY010000004">
    <property type="protein sequence ID" value="MFC7614475.1"/>
    <property type="molecule type" value="Genomic_DNA"/>
</dbReference>
<sequence length="113" mass="12500">MAFDVLHAVVAHVRKLGVRVADIFHPADLETLVRAVYLDLSVKPQDWVRLAKLRPRLDGAPREEVDDVLLKMVKEGVAHLAPDSNRKVLTDADHAAAIRVAGEDNHLLAIEES</sequence>
<evidence type="ECO:0000313" key="1">
    <source>
        <dbReference type="EMBL" id="MFC7614475.1"/>
    </source>
</evidence>
<name>A0ABW2TL58_9PSEU</name>
<proteinExistence type="predicted"/>
<accession>A0ABW2TL58</accession>
<evidence type="ECO:0000313" key="2">
    <source>
        <dbReference type="Proteomes" id="UP001596512"/>
    </source>
</evidence>
<protein>
    <submittedName>
        <fullName evidence="1">Uncharacterized protein</fullName>
    </submittedName>
</protein>
<gene>
    <name evidence="1" type="ORF">ACFQV2_14045</name>
</gene>
<reference evidence="2" key="1">
    <citation type="journal article" date="2019" name="Int. J. Syst. Evol. Microbiol.">
        <title>The Global Catalogue of Microorganisms (GCM) 10K type strain sequencing project: providing services to taxonomists for standard genome sequencing and annotation.</title>
        <authorList>
            <consortium name="The Broad Institute Genomics Platform"/>
            <consortium name="The Broad Institute Genome Sequencing Center for Infectious Disease"/>
            <person name="Wu L."/>
            <person name="Ma J."/>
        </authorList>
    </citation>
    <scope>NUCLEOTIDE SEQUENCE [LARGE SCALE GENOMIC DNA]</scope>
    <source>
        <strain evidence="2">JCM 17695</strain>
    </source>
</reference>
<dbReference type="Proteomes" id="UP001596512">
    <property type="component" value="Unassembled WGS sequence"/>
</dbReference>
<organism evidence="1 2">
    <name type="scientific">Actinokineospora soli</name>
    <dbReference type="NCBI Taxonomy" id="1048753"/>
    <lineage>
        <taxon>Bacteria</taxon>
        <taxon>Bacillati</taxon>
        <taxon>Actinomycetota</taxon>
        <taxon>Actinomycetes</taxon>
        <taxon>Pseudonocardiales</taxon>
        <taxon>Pseudonocardiaceae</taxon>
        <taxon>Actinokineospora</taxon>
    </lineage>
</organism>
<comment type="caution">
    <text evidence="1">The sequence shown here is derived from an EMBL/GenBank/DDBJ whole genome shotgun (WGS) entry which is preliminary data.</text>
</comment>